<dbReference type="GO" id="GO:0008270">
    <property type="term" value="F:zinc ion binding"/>
    <property type="evidence" value="ECO:0007669"/>
    <property type="project" value="InterPro"/>
</dbReference>
<dbReference type="PIRSF" id="PIRSF006157">
    <property type="entry name" value="Doxgns_DODA"/>
    <property type="match status" value="1"/>
</dbReference>
<feature type="domain" description="Extradiol ring-cleavage dioxygenase class III enzyme subunit B" evidence="6">
    <location>
        <begin position="5"/>
        <end position="249"/>
    </location>
</feature>
<sequence>MPKSIFLSHGSPMIAISDNEYTRFLTELGASMQPKAIVLFSAHWETEETTISFQTGTYETIYDFYGFPDELFQVKYPATGSIEIATEVERCLSAHGIAVNRDESRGLDHGSWSLLKHLYPNANIPVVQISVNPFLPAEQQLLIGEALSELDEDILLIGSGATVHNLRMLKWEQTEPEAWAIQFDDWLIEKLEKKQWIELAAYREHAPHAALAVPRAEHFVPFFIALGSAGAAYDPKVIHRSYEMGTLSYMCMSFT</sequence>
<dbReference type="CDD" id="cd07363">
    <property type="entry name" value="45_DOPA_Dioxygenase"/>
    <property type="match status" value="1"/>
</dbReference>
<evidence type="ECO:0000256" key="3">
    <source>
        <dbReference type="ARBA" id="ARBA00022723"/>
    </source>
</evidence>
<dbReference type="InterPro" id="IPR014436">
    <property type="entry name" value="Extradiol_dOase_DODA"/>
</dbReference>
<keyword evidence="3" id="KW-0479">Metal-binding</keyword>
<comment type="cofactor">
    <cofactor evidence="1">
        <name>Zn(2+)</name>
        <dbReference type="ChEBI" id="CHEBI:29105"/>
    </cofactor>
</comment>
<dbReference type="InterPro" id="IPR004183">
    <property type="entry name" value="Xdiol_dOase_suB"/>
</dbReference>
<name>A0A383R623_PAEAL</name>
<evidence type="ECO:0000256" key="4">
    <source>
        <dbReference type="ARBA" id="ARBA00022833"/>
    </source>
</evidence>
<dbReference type="AlphaFoldDB" id="A0A383R623"/>
<dbReference type="Gene3D" id="3.40.830.10">
    <property type="entry name" value="LigB-like"/>
    <property type="match status" value="1"/>
</dbReference>
<dbReference type="RefSeq" id="WP_138184752.1">
    <property type="nucleotide sequence ID" value="NZ_LS992241.1"/>
</dbReference>
<accession>A0A383R623</accession>
<dbReference type="EMBL" id="LS992241">
    <property type="protein sequence ID" value="SYX82390.1"/>
    <property type="molecule type" value="Genomic_DNA"/>
</dbReference>
<dbReference type="GO" id="GO:0008198">
    <property type="term" value="F:ferrous iron binding"/>
    <property type="evidence" value="ECO:0007669"/>
    <property type="project" value="InterPro"/>
</dbReference>
<evidence type="ECO:0000256" key="5">
    <source>
        <dbReference type="ARBA" id="ARBA00023002"/>
    </source>
</evidence>
<dbReference type="Pfam" id="PF02900">
    <property type="entry name" value="LigB"/>
    <property type="match status" value="1"/>
</dbReference>
<evidence type="ECO:0000313" key="7">
    <source>
        <dbReference type="EMBL" id="SYX82390.1"/>
    </source>
</evidence>
<evidence type="ECO:0000259" key="6">
    <source>
        <dbReference type="Pfam" id="PF02900"/>
    </source>
</evidence>
<gene>
    <name evidence="7" type="ORF">PBLR_10812</name>
</gene>
<dbReference type="SUPFAM" id="SSF53213">
    <property type="entry name" value="LigB-like"/>
    <property type="match status" value="1"/>
</dbReference>
<evidence type="ECO:0000256" key="2">
    <source>
        <dbReference type="ARBA" id="ARBA00007581"/>
    </source>
</evidence>
<keyword evidence="4" id="KW-0862">Zinc</keyword>
<keyword evidence="7" id="KW-0223">Dioxygenase</keyword>
<evidence type="ECO:0000256" key="1">
    <source>
        <dbReference type="ARBA" id="ARBA00001947"/>
    </source>
</evidence>
<evidence type="ECO:0000313" key="8">
    <source>
        <dbReference type="Proteomes" id="UP000304148"/>
    </source>
</evidence>
<comment type="similarity">
    <text evidence="2">Belongs to the DODA-type extradiol aromatic ring-opening dioxygenase family.</text>
</comment>
<reference evidence="8" key="1">
    <citation type="submission" date="2018-08" db="EMBL/GenBank/DDBJ databases">
        <authorList>
            <person name="Chevrot R."/>
        </authorList>
    </citation>
    <scope>NUCLEOTIDE SEQUENCE [LARGE SCALE GENOMIC DNA]</scope>
</reference>
<organism evidence="7 8">
    <name type="scientific">Paenibacillus alvei</name>
    <name type="common">Bacillus alvei</name>
    <dbReference type="NCBI Taxonomy" id="44250"/>
    <lineage>
        <taxon>Bacteria</taxon>
        <taxon>Bacillati</taxon>
        <taxon>Bacillota</taxon>
        <taxon>Bacilli</taxon>
        <taxon>Bacillales</taxon>
        <taxon>Paenibacillaceae</taxon>
        <taxon>Paenibacillus</taxon>
    </lineage>
</organism>
<dbReference type="GO" id="GO:0016702">
    <property type="term" value="F:oxidoreductase activity, acting on single donors with incorporation of molecular oxygen, incorporation of two atoms of oxygen"/>
    <property type="evidence" value="ECO:0007669"/>
    <property type="project" value="UniProtKB-ARBA"/>
</dbReference>
<dbReference type="PANTHER" id="PTHR30096:SF0">
    <property type="entry name" value="4,5-DOPA DIOXYGENASE EXTRADIOL-LIKE PROTEIN"/>
    <property type="match status" value="1"/>
</dbReference>
<keyword evidence="5" id="KW-0560">Oxidoreductase</keyword>
<protein>
    <submittedName>
        <fullName evidence="7">Aromatic ring-opening dioxygenase, catalytic subunit, LigB family</fullName>
    </submittedName>
</protein>
<dbReference type="PANTHER" id="PTHR30096">
    <property type="entry name" value="4,5-DOPA DIOXYGENASE EXTRADIOL-LIKE PROTEIN"/>
    <property type="match status" value="1"/>
</dbReference>
<proteinExistence type="inferred from homology"/>
<dbReference type="Proteomes" id="UP000304148">
    <property type="component" value="Chromosome"/>
</dbReference>